<proteinExistence type="predicted"/>
<evidence type="ECO:0000256" key="2">
    <source>
        <dbReference type="ARBA" id="ARBA00023242"/>
    </source>
</evidence>
<dbReference type="OrthoDB" id="5344325at2759"/>
<evidence type="ECO:0000313" key="5">
    <source>
        <dbReference type="Proteomes" id="UP000178912"/>
    </source>
</evidence>
<dbReference type="PROSITE" id="PS50048">
    <property type="entry name" value="ZN2_CY6_FUNGAL_2"/>
    <property type="match status" value="1"/>
</dbReference>
<evidence type="ECO:0000259" key="3">
    <source>
        <dbReference type="PROSITE" id="PS50048"/>
    </source>
</evidence>
<dbReference type="EMBL" id="FJUX01000123">
    <property type="protein sequence ID" value="CZT10123.1"/>
    <property type="molecule type" value="Genomic_DNA"/>
</dbReference>
<sequence length="209" mass="23175">MYSSNASIRPRQRTFTSCTECRRRKQRCNQAKDRPCNNCARRYPPVICEYGGSSSPPPTSRNVDVLDSPLKAQDTTRGNDVSSTAYIQTTQSTLGDIPIASKSDSNHNTIPYNTSNTDHRQYQDGAPASNTPYIATPGSYTADSGFYQDQTDYSVSGSPQGSHSGYYPIAGQQRNDWLATTGNSSTFLGANSEYYYIEPTPENQVYQRR</sequence>
<gene>
    <name evidence="4" type="ORF">RAG0_14685</name>
</gene>
<dbReference type="GO" id="GO:0000981">
    <property type="term" value="F:DNA-binding transcription factor activity, RNA polymerase II-specific"/>
    <property type="evidence" value="ECO:0007669"/>
    <property type="project" value="InterPro"/>
</dbReference>
<dbReference type="CDD" id="cd00067">
    <property type="entry name" value="GAL4"/>
    <property type="match status" value="1"/>
</dbReference>
<protein>
    <recommendedName>
        <fullName evidence="3">Zn(2)-C6 fungal-type domain-containing protein</fullName>
    </recommendedName>
</protein>
<dbReference type="PANTHER" id="PTHR31001">
    <property type="entry name" value="UNCHARACTERIZED TRANSCRIPTIONAL REGULATORY PROTEIN"/>
    <property type="match status" value="1"/>
</dbReference>
<dbReference type="PANTHER" id="PTHR31001:SF87">
    <property type="entry name" value="COL-21"/>
    <property type="match status" value="1"/>
</dbReference>
<organism evidence="4 5">
    <name type="scientific">Rhynchosporium agropyri</name>
    <dbReference type="NCBI Taxonomy" id="914238"/>
    <lineage>
        <taxon>Eukaryota</taxon>
        <taxon>Fungi</taxon>
        <taxon>Dikarya</taxon>
        <taxon>Ascomycota</taxon>
        <taxon>Pezizomycotina</taxon>
        <taxon>Leotiomycetes</taxon>
        <taxon>Helotiales</taxon>
        <taxon>Ploettnerulaceae</taxon>
        <taxon>Rhynchosporium</taxon>
    </lineage>
</organism>
<evidence type="ECO:0000313" key="4">
    <source>
        <dbReference type="EMBL" id="CZT10123.1"/>
    </source>
</evidence>
<keyword evidence="2" id="KW-0539">Nucleus</keyword>
<evidence type="ECO:0000256" key="1">
    <source>
        <dbReference type="ARBA" id="ARBA00004123"/>
    </source>
</evidence>
<keyword evidence="5" id="KW-1185">Reference proteome</keyword>
<reference evidence="5" key="1">
    <citation type="submission" date="2016-03" db="EMBL/GenBank/DDBJ databases">
        <authorList>
            <person name="Guldener U."/>
        </authorList>
    </citation>
    <scope>NUCLEOTIDE SEQUENCE [LARGE SCALE GENOMIC DNA]</scope>
    <source>
        <strain evidence="5">04CH-RAC-A.6.1</strain>
    </source>
</reference>
<feature type="domain" description="Zn(2)-C6 fungal-type" evidence="3">
    <location>
        <begin position="17"/>
        <end position="50"/>
    </location>
</feature>
<dbReference type="InterPro" id="IPR036864">
    <property type="entry name" value="Zn2-C6_fun-type_DNA-bd_sf"/>
</dbReference>
<dbReference type="Proteomes" id="UP000178912">
    <property type="component" value="Unassembled WGS sequence"/>
</dbReference>
<accession>A0A1E1LHX7</accession>
<dbReference type="GO" id="GO:0005634">
    <property type="term" value="C:nucleus"/>
    <property type="evidence" value="ECO:0007669"/>
    <property type="project" value="UniProtKB-SubCell"/>
</dbReference>
<comment type="subcellular location">
    <subcellularLocation>
        <location evidence="1">Nucleus</location>
    </subcellularLocation>
</comment>
<dbReference type="SUPFAM" id="SSF57701">
    <property type="entry name" value="Zn2/Cys6 DNA-binding domain"/>
    <property type="match status" value="1"/>
</dbReference>
<dbReference type="AlphaFoldDB" id="A0A1E1LHX7"/>
<dbReference type="PROSITE" id="PS00463">
    <property type="entry name" value="ZN2_CY6_FUNGAL_1"/>
    <property type="match status" value="1"/>
</dbReference>
<dbReference type="Pfam" id="PF00172">
    <property type="entry name" value="Zn_clus"/>
    <property type="match status" value="1"/>
</dbReference>
<dbReference type="InterPro" id="IPR050613">
    <property type="entry name" value="Sec_Metabolite_Reg"/>
</dbReference>
<dbReference type="SMART" id="SM00066">
    <property type="entry name" value="GAL4"/>
    <property type="match status" value="1"/>
</dbReference>
<dbReference type="GO" id="GO:0008270">
    <property type="term" value="F:zinc ion binding"/>
    <property type="evidence" value="ECO:0007669"/>
    <property type="project" value="InterPro"/>
</dbReference>
<name>A0A1E1LHX7_9HELO</name>
<dbReference type="InterPro" id="IPR001138">
    <property type="entry name" value="Zn2Cys6_DnaBD"/>
</dbReference>
<dbReference type="Gene3D" id="4.10.240.10">
    <property type="entry name" value="Zn(2)-C6 fungal-type DNA-binding domain"/>
    <property type="match status" value="1"/>
</dbReference>